<sequence length="171" mass="19002">MDTKFNQSNLDAPGAVADLQIQLEREDKKLAQVDKNLSLLKNKAPEIVPIKQRRTKVKQPVNINAICDWDSADIEISKGDVFTLMDNSKPDSWVVQNAKGETKNAPAACFVIPPPDQEAIDKAKSLEAELSEAQKKKAVVQNKLKSSRTKEPIKTVQLGKLSTNTWIVLRI</sequence>
<evidence type="ECO:0000259" key="6">
    <source>
        <dbReference type="PROSITE" id="PS50002"/>
    </source>
</evidence>
<evidence type="ECO:0000256" key="2">
    <source>
        <dbReference type="ARBA" id="ARBA00022553"/>
    </source>
</evidence>
<organism evidence="7 8">
    <name type="scientific">Hymenochirus boettgeri</name>
    <name type="common">Congo dwarf clawed frog</name>
    <dbReference type="NCBI Taxonomy" id="247094"/>
    <lineage>
        <taxon>Eukaryota</taxon>
        <taxon>Metazoa</taxon>
        <taxon>Chordata</taxon>
        <taxon>Craniata</taxon>
        <taxon>Vertebrata</taxon>
        <taxon>Euteleostomi</taxon>
        <taxon>Amphibia</taxon>
        <taxon>Batrachia</taxon>
        <taxon>Anura</taxon>
        <taxon>Pipoidea</taxon>
        <taxon>Pipidae</taxon>
        <taxon>Pipinae</taxon>
        <taxon>Hymenochirus</taxon>
    </lineage>
</organism>
<feature type="coiled-coil region" evidence="5">
    <location>
        <begin position="16"/>
        <end position="43"/>
    </location>
</feature>
<protein>
    <recommendedName>
        <fullName evidence="6">SH3 domain-containing protein</fullName>
    </recommendedName>
</protein>
<reference evidence="7" key="1">
    <citation type="thesis" date="2020" institute="ProQuest LLC" country="789 East Eisenhower Parkway, Ann Arbor, MI, USA">
        <title>Comparative Genomics and Chromosome Evolution.</title>
        <authorList>
            <person name="Mudd A.B."/>
        </authorList>
    </citation>
    <scope>NUCLEOTIDE SEQUENCE</scope>
    <source>
        <strain evidence="7">Female2</strain>
        <tissue evidence="7">Blood</tissue>
    </source>
</reference>
<evidence type="ECO:0000313" key="8">
    <source>
        <dbReference type="Proteomes" id="UP000812440"/>
    </source>
</evidence>
<dbReference type="AlphaFoldDB" id="A0A8T2JTX5"/>
<dbReference type="Gene3D" id="2.30.30.40">
    <property type="entry name" value="SH3 Domains"/>
    <property type="match status" value="1"/>
</dbReference>
<keyword evidence="1 4" id="KW-0728">SH3 domain</keyword>
<name>A0A8T2JTX5_9PIPI</name>
<evidence type="ECO:0000313" key="7">
    <source>
        <dbReference type="EMBL" id="KAG8445951.1"/>
    </source>
</evidence>
<accession>A0A8T2JTX5</accession>
<dbReference type="GO" id="GO:0045296">
    <property type="term" value="F:cadherin binding"/>
    <property type="evidence" value="ECO:0007669"/>
    <property type="project" value="TreeGrafter"/>
</dbReference>
<dbReference type="EMBL" id="JAACNH010000003">
    <property type="protein sequence ID" value="KAG8445951.1"/>
    <property type="molecule type" value="Genomic_DNA"/>
</dbReference>
<evidence type="ECO:0000256" key="4">
    <source>
        <dbReference type="PROSITE-ProRule" id="PRU00192"/>
    </source>
</evidence>
<dbReference type="FunFam" id="2.30.30.40:FF:000088">
    <property type="entry name" value="Periplakin"/>
    <property type="match status" value="1"/>
</dbReference>
<feature type="coiled-coil region" evidence="5">
    <location>
        <begin position="116"/>
        <end position="150"/>
    </location>
</feature>
<keyword evidence="2" id="KW-0597">Phosphoprotein</keyword>
<dbReference type="GO" id="GO:0005737">
    <property type="term" value="C:cytoplasm"/>
    <property type="evidence" value="ECO:0007669"/>
    <property type="project" value="TreeGrafter"/>
</dbReference>
<gene>
    <name evidence="7" type="ORF">GDO86_013718</name>
</gene>
<dbReference type="GO" id="GO:0005882">
    <property type="term" value="C:intermediate filament"/>
    <property type="evidence" value="ECO:0007669"/>
    <property type="project" value="TreeGrafter"/>
</dbReference>
<evidence type="ECO:0000256" key="5">
    <source>
        <dbReference type="SAM" id="Coils"/>
    </source>
</evidence>
<dbReference type="GO" id="GO:0005198">
    <property type="term" value="F:structural molecule activity"/>
    <property type="evidence" value="ECO:0007669"/>
    <property type="project" value="TreeGrafter"/>
</dbReference>
<dbReference type="Proteomes" id="UP000812440">
    <property type="component" value="Chromosome 8_10"/>
</dbReference>
<dbReference type="GO" id="GO:0045104">
    <property type="term" value="P:intermediate filament cytoskeleton organization"/>
    <property type="evidence" value="ECO:0007669"/>
    <property type="project" value="InterPro"/>
</dbReference>
<dbReference type="InterPro" id="IPR041615">
    <property type="entry name" value="Desmoplakin_SH3"/>
</dbReference>
<dbReference type="OrthoDB" id="18740at2759"/>
<dbReference type="PROSITE" id="PS50002">
    <property type="entry name" value="SH3"/>
    <property type="match status" value="1"/>
</dbReference>
<evidence type="ECO:0000256" key="3">
    <source>
        <dbReference type="ARBA" id="ARBA00022737"/>
    </source>
</evidence>
<dbReference type="PANTHER" id="PTHR23169:SF7">
    <property type="entry name" value="ENVOPLAKIN"/>
    <property type="match status" value="1"/>
</dbReference>
<dbReference type="Pfam" id="PF17902">
    <property type="entry name" value="SH3_10"/>
    <property type="match status" value="1"/>
</dbReference>
<dbReference type="GO" id="GO:0042060">
    <property type="term" value="P:wound healing"/>
    <property type="evidence" value="ECO:0007669"/>
    <property type="project" value="TreeGrafter"/>
</dbReference>
<dbReference type="InterPro" id="IPR001452">
    <property type="entry name" value="SH3_domain"/>
</dbReference>
<dbReference type="GO" id="GO:0016020">
    <property type="term" value="C:membrane"/>
    <property type="evidence" value="ECO:0007669"/>
    <property type="project" value="TreeGrafter"/>
</dbReference>
<keyword evidence="8" id="KW-1185">Reference proteome</keyword>
<proteinExistence type="predicted"/>
<keyword evidence="5" id="KW-0175">Coiled coil</keyword>
<evidence type="ECO:0000256" key="1">
    <source>
        <dbReference type="ARBA" id="ARBA00022443"/>
    </source>
</evidence>
<comment type="caution">
    <text evidence="7">The sequence shown here is derived from an EMBL/GenBank/DDBJ whole genome shotgun (WGS) entry which is preliminary data.</text>
</comment>
<dbReference type="PANTHER" id="PTHR23169">
    <property type="entry name" value="ENVOPLAKIN"/>
    <property type="match status" value="1"/>
</dbReference>
<feature type="domain" description="SH3" evidence="6">
    <location>
        <begin position="58"/>
        <end position="115"/>
    </location>
</feature>
<dbReference type="InterPro" id="IPR043197">
    <property type="entry name" value="Plakin"/>
</dbReference>
<keyword evidence="3" id="KW-0677">Repeat</keyword>